<dbReference type="Gene3D" id="3.40.630.30">
    <property type="match status" value="1"/>
</dbReference>
<protein>
    <submittedName>
        <fullName evidence="4">Acetyltransferase (GNAT) domain-containing protein</fullName>
    </submittedName>
</protein>
<evidence type="ECO:0000256" key="1">
    <source>
        <dbReference type="ARBA" id="ARBA00022679"/>
    </source>
</evidence>
<keyword evidence="1 4" id="KW-0808">Transferase</keyword>
<dbReference type="InterPro" id="IPR050832">
    <property type="entry name" value="Bact_Acetyltransf"/>
</dbReference>
<sequence length="169" mass="19296">MSFPEKSNAFMTSLHNNNVEIIPFSSDLKEYIKILNIAWLEKYFKVEEKDKLTLSNPQEEIIDKGGMIFYARYNNEILGTASLMKVNDLTFELSKMAVSDHAQGLGVGHKLLEHCINAAKENNAKTLFLYSNTILLPAIHLYKKYGFTEIPLETGVYERADIKMEKIIS</sequence>
<evidence type="ECO:0000313" key="5">
    <source>
        <dbReference type="Proteomes" id="UP000184028"/>
    </source>
</evidence>
<dbReference type="Pfam" id="PF00583">
    <property type="entry name" value="Acetyltransf_1"/>
    <property type="match status" value="1"/>
</dbReference>
<keyword evidence="2" id="KW-0012">Acyltransferase</keyword>
<name>A0A1M7A7W6_9FLAO</name>
<organism evidence="4 5">
    <name type="scientific">Flavobacterium chilense</name>
    <dbReference type="NCBI Taxonomy" id="946677"/>
    <lineage>
        <taxon>Bacteria</taxon>
        <taxon>Pseudomonadati</taxon>
        <taxon>Bacteroidota</taxon>
        <taxon>Flavobacteriia</taxon>
        <taxon>Flavobacteriales</taxon>
        <taxon>Flavobacteriaceae</taxon>
        <taxon>Flavobacterium</taxon>
    </lineage>
</organism>
<dbReference type="InterPro" id="IPR016181">
    <property type="entry name" value="Acyl_CoA_acyltransferase"/>
</dbReference>
<gene>
    <name evidence="4" type="ORF">SAMN05444484_1011317</name>
</gene>
<evidence type="ECO:0000256" key="2">
    <source>
        <dbReference type="ARBA" id="ARBA00023315"/>
    </source>
</evidence>
<dbReference type="AlphaFoldDB" id="A0A1M7A7W6"/>
<dbReference type="PANTHER" id="PTHR43877">
    <property type="entry name" value="AMINOALKYLPHOSPHONATE N-ACETYLTRANSFERASE-RELATED-RELATED"/>
    <property type="match status" value="1"/>
</dbReference>
<reference evidence="5" key="1">
    <citation type="submission" date="2016-11" db="EMBL/GenBank/DDBJ databases">
        <authorList>
            <person name="Varghese N."/>
            <person name="Submissions S."/>
        </authorList>
    </citation>
    <scope>NUCLEOTIDE SEQUENCE [LARGE SCALE GENOMIC DNA]</scope>
    <source>
        <strain evidence="5">DSM 24724</strain>
    </source>
</reference>
<dbReference type="STRING" id="946677.SAMN05444484_1011317"/>
<dbReference type="PROSITE" id="PS51186">
    <property type="entry name" value="GNAT"/>
    <property type="match status" value="1"/>
</dbReference>
<dbReference type="SUPFAM" id="SSF55729">
    <property type="entry name" value="Acyl-CoA N-acyltransferases (Nat)"/>
    <property type="match status" value="1"/>
</dbReference>
<dbReference type="GO" id="GO:0016747">
    <property type="term" value="F:acyltransferase activity, transferring groups other than amino-acyl groups"/>
    <property type="evidence" value="ECO:0007669"/>
    <property type="project" value="InterPro"/>
</dbReference>
<feature type="domain" description="N-acetyltransferase" evidence="3">
    <location>
        <begin position="19"/>
        <end position="169"/>
    </location>
</feature>
<dbReference type="Proteomes" id="UP000184028">
    <property type="component" value="Unassembled WGS sequence"/>
</dbReference>
<evidence type="ECO:0000259" key="3">
    <source>
        <dbReference type="PROSITE" id="PS51186"/>
    </source>
</evidence>
<dbReference type="InterPro" id="IPR000182">
    <property type="entry name" value="GNAT_dom"/>
</dbReference>
<evidence type="ECO:0000313" key="4">
    <source>
        <dbReference type="EMBL" id="SHL38781.1"/>
    </source>
</evidence>
<dbReference type="CDD" id="cd04301">
    <property type="entry name" value="NAT_SF"/>
    <property type="match status" value="1"/>
</dbReference>
<dbReference type="EMBL" id="FRBT01000001">
    <property type="protein sequence ID" value="SHL38781.1"/>
    <property type="molecule type" value="Genomic_DNA"/>
</dbReference>
<proteinExistence type="predicted"/>
<keyword evidence="5" id="KW-1185">Reference proteome</keyword>
<accession>A0A1M7A7W6</accession>